<feature type="domain" description="DUF4637" evidence="2">
    <location>
        <begin position="118"/>
        <end position="160"/>
    </location>
</feature>
<evidence type="ECO:0000259" key="2">
    <source>
        <dbReference type="Pfam" id="PF15470"/>
    </source>
</evidence>
<accession>A0A7J7TCB6</accession>
<proteinExistence type="predicted"/>
<dbReference type="Proteomes" id="UP000585614">
    <property type="component" value="Unassembled WGS sequence"/>
</dbReference>
<dbReference type="PANTHER" id="PTHR37878">
    <property type="entry name" value="HYPOTHETICAL PROTEIN LOC689039"/>
    <property type="match status" value="1"/>
</dbReference>
<feature type="compositionally biased region" description="Acidic residues" evidence="1">
    <location>
        <begin position="46"/>
        <end position="57"/>
    </location>
</feature>
<feature type="compositionally biased region" description="Acidic residues" evidence="1">
    <location>
        <begin position="25"/>
        <end position="37"/>
    </location>
</feature>
<feature type="compositionally biased region" description="Basic and acidic residues" evidence="1">
    <location>
        <begin position="1"/>
        <end position="24"/>
    </location>
</feature>
<organism evidence="3 4">
    <name type="scientific">Rhinolophus ferrumequinum</name>
    <name type="common">Greater horseshoe bat</name>
    <dbReference type="NCBI Taxonomy" id="59479"/>
    <lineage>
        <taxon>Eukaryota</taxon>
        <taxon>Metazoa</taxon>
        <taxon>Chordata</taxon>
        <taxon>Craniata</taxon>
        <taxon>Vertebrata</taxon>
        <taxon>Euteleostomi</taxon>
        <taxon>Mammalia</taxon>
        <taxon>Eutheria</taxon>
        <taxon>Laurasiatheria</taxon>
        <taxon>Chiroptera</taxon>
        <taxon>Yinpterochiroptera</taxon>
        <taxon>Rhinolophoidea</taxon>
        <taxon>Rhinolophidae</taxon>
        <taxon>Rhinolophinae</taxon>
        <taxon>Rhinolophus</taxon>
    </lineage>
</organism>
<evidence type="ECO:0000313" key="4">
    <source>
        <dbReference type="Proteomes" id="UP000585614"/>
    </source>
</evidence>
<dbReference type="PANTHER" id="PTHR37878:SF1">
    <property type="entry name" value="DUF4637 DOMAIN-CONTAINING PROTEIN"/>
    <property type="match status" value="1"/>
</dbReference>
<reference evidence="3 4" key="1">
    <citation type="journal article" date="2020" name="Nature">
        <title>Six reference-quality genomes reveal evolution of bat adaptations.</title>
        <authorList>
            <person name="Jebb D."/>
            <person name="Huang Z."/>
            <person name="Pippel M."/>
            <person name="Hughes G.M."/>
            <person name="Lavrichenko K."/>
            <person name="Devanna P."/>
            <person name="Winkler S."/>
            <person name="Jermiin L.S."/>
            <person name="Skirmuntt E.C."/>
            <person name="Katzourakis A."/>
            <person name="Burkitt-Gray L."/>
            <person name="Ray D.A."/>
            <person name="Sullivan K.A.M."/>
            <person name="Roscito J.G."/>
            <person name="Kirilenko B.M."/>
            <person name="Davalos L.M."/>
            <person name="Corthals A.P."/>
            <person name="Power M.L."/>
            <person name="Jones G."/>
            <person name="Ransome R.D."/>
            <person name="Dechmann D.K.N."/>
            <person name="Locatelli A.G."/>
            <person name="Puechmaille S.J."/>
            <person name="Fedrigo O."/>
            <person name="Jarvis E.D."/>
            <person name="Hiller M."/>
            <person name="Vernes S.C."/>
            <person name="Myers E.W."/>
            <person name="Teeling E.C."/>
        </authorList>
    </citation>
    <scope>NUCLEOTIDE SEQUENCE [LARGE SCALE GENOMIC DNA]</scope>
    <source>
        <strain evidence="3">MRhiFer1</strain>
        <tissue evidence="3">Lung</tissue>
    </source>
</reference>
<evidence type="ECO:0000313" key="3">
    <source>
        <dbReference type="EMBL" id="KAF6298120.1"/>
    </source>
</evidence>
<dbReference type="EMBL" id="JACAGC010000020">
    <property type="protein sequence ID" value="KAF6298120.1"/>
    <property type="molecule type" value="Genomic_DNA"/>
</dbReference>
<comment type="caution">
    <text evidence="3">The sequence shown here is derived from an EMBL/GenBank/DDBJ whole genome shotgun (WGS) entry which is preliminary data.</text>
</comment>
<sequence>MDKLGVKTPLWKKELEEPGAREAEAESAEEGSEEEDQERPLQESAAEGEAECQEAEGGDGRERGSVSYCPLRQESSTQRLALLRLAGFGFWGWLSPFAQLGSLAAPVDRKRSLSEERCVLETQRPPPRGGGCARCEILFCKKCRTLHSRPAYVAHCILEHPDLGELGGRQGTRSTPIAKLCALHARLIPNSPQPSPVP</sequence>
<evidence type="ECO:0000256" key="1">
    <source>
        <dbReference type="SAM" id="MobiDB-lite"/>
    </source>
</evidence>
<protein>
    <recommendedName>
        <fullName evidence="2">DUF4637 domain-containing protein</fullName>
    </recommendedName>
</protein>
<dbReference type="InterPro" id="IPR029174">
    <property type="entry name" value="DUF4637"/>
</dbReference>
<gene>
    <name evidence="3" type="ORF">mRhiFer1_001736</name>
</gene>
<dbReference type="Pfam" id="PF15470">
    <property type="entry name" value="DUF4637"/>
    <property type="match status" value="1"/>
</dbReference>
<dbReference type="AlphaFoldDB" id="A0A7J7TCB6"/>
<feature type="region of interest" description="Disordered" evidence="1">
    <location>
        <begin position="1"/>
        <end position="66"/>
    </location>
</feature>
<name>A0A7J7TCB6_RHIFE</name>